<sequence length="643" mass="74395">MKKGLITLLIGLYFSSILNSQIKESDSFYKSKIESFIIMMQSDSTLNYISRLKDGDYKKLLLKIVDTENATYKDYNIFLTEISNKEEINYNLISNYINDFVKPPLDRNKINLDYTLIKQNQVTTLRNNGNLDEATTQNKILEDYINKFSKTDKQYKIQKSYVSIHNAVMNFIQKDFNKGKEILDNCLKIAREYNDIPLEIASFFYLSDFLVVERKLDEFIDVNERSLQLEKKQPSKTSYYAGTIGHLINAYAFKGGYDKRVEQLLEELYNDPISQKDSYSLYAQYLSTLDLNSETKKNIFKKFGSNNALEFCEIITEASKNKLNDNDFYHVLSESSKLLEKDNFYKEAIKYKDQAIVLTRKIYSEDLTKSLANFKTQQAIKSKEVEILNAKERSNLYIIIGSLVTGLFLISVFVIIKKRKQSKLLMIKNHQINDALKEKELLIKEVHHRVKNNFQIVSSLLELQSKDIEDEKALALASESQNRIKSMALIHQKLYQNENGLIDFDEYIRLLVKEISILYKSNTKIDTKIITDDLFFDIDTAIPLGLIVNELITNAYKYAFVKHKKGQLNIAINKVGDGNYKLEVSDNGSGLDNNFNINKVKSLGLRLVNRLAKQLQGSFSFMNNNGANFEIIFKDVHARKRIN</sequence>
<evidence type="ECO:0000256" key="6">
    <source>
        <dbReference type="ARBA" id="ARBA00022777"/>
    </source>
</evidence>
<protein>
    <recommendedName>
        <fullName evidence="2">histidine kinase</fullName>
        <ecNumber evidence="2">2.7.13.3</ecNumber>
    </recommendedName>
</protein>
<keyword evidence="8" id="KW-0472">Membrane</keyword>
<evidence type="ECO:0000256" key="8">
    <source>
        <dbReference type="SAM" id="Phobius"/>
    </source>
</evidence>
<evidence type="ECO:0000256" key="1">
    <source>
        <dbReference type="ARBA" id="ARBA00000085"/>
    </source>
</evidence>
<dbReference type="InterPro" id="IPR011495">
    <property type="entry name" value="Sig_transdc_His_kin_sub2_dim/P"/>
</dbReference>
<dbReference type="InterPro" id="IPR011990">
    <property type="entry name" value="TPR-like_helical_dom_sf"/>
</dbReference>
<reference evidence="10" key="2">
    <citation type="submission" date="2021-10" db="EMBL/GenBank/DDBJ databases">
        <title>Genome of Winogradskyella sp. E313.</title>
        <authorList>
            <person name="Zhou Y."/>
        </authorList>
    </citation>
    <scope>NUCLEOTIDE SEQUENCE</scope>
    <source>
        <strain evidence="10">E313</strain>
    </source>
</reference>
<dbReference type="GO" id="GO:0016301">
    <property type="term" value="F:kinase activity"/>
    <property type="evidence" value="ECO:0007669"/>
    <property type="project" value="UniProtKB-KW"/>
</dbReference>
<feature type="domain" description="Histidine kinase/HSP90-like ATPase" evidence="9">
    <location>
        <begin position="539"/>
        <end position="637"/>
    </location>
</feature>
<dbReference type="SUPFAM" id="SSF55874">
    <property type="entry name" value="ATPase domain of HSP90 chaperone/DNA topoisomerase II/histidine kinase"/>
    <property type="match status" value="1"/>
</dbReference>
<dbReference type="Gene3D" id="3.30.450.20">
    <property type="entry name" value="PAS domain"/>
    <property type="match status" value="1"/>
</dbReference>
<dbReference type="EC" id="2.7.13.3" evidence="2"/>
<feature type="transmembrane region" description="Helical" evidence="8">
    <location>
        <begin position="396"/>
        <end position="416"/>
    </location>
</feature>
<dbReference type="Pfam" id="PF02518">
    <property type="entry name" value="HATPase_c"/>
    <property type="match status" value="1"/>
</dbReference>
<evidence type="ECO:0000256" key="2">
    <source>
        <dbReference type="ARBA" id="ARBA00012438"/>
    </source>
</evidence>
<comment type="caution">
    <text evidence="10">The sequence shown here is derived from an EMBL/GenBank/DDBJ whole genome shotgun (WGS) entry which is preliminary data.</text>
</comment>
<comment type="catalytic activity">
    <reaction evidence="1">
        <text>ATP + protein L-histidine = ADP + protein N-phospho-L-histidine.</text>
        <dbReference type="EC" id="2.7.13.3"/>
    </reaction>
</comment>
<evidence type="ECO:0000256" key="4">
    <source>
        <dbReference type="ARBA" id="ARBA00022679"/>
    </source>
</evidence>
<proteinExistence type="predicted"/>
<evidence type="ECO:0000256" key="7">
    <source>
        <dbReference type="ARBA" id="ARBA00022840"/>
    </source>
</evidence>
<reference evidence="10" key="1">
    <citation type="submission" date="2021-03" db="EMBL/GenBank/DDBJ databases">
        <authorList>
            <person name="Ping X."/>
        </authorList>
    </citation>
    <scope>NUCLEOTIDE SEQUENCE</scope>
    <source>
        <strain evidence="10">E313</strain>
    </source>
</reference>
<dbReference type="InterPro" id="IPR036890">
    <property type="entry name" value="HATPase_C_sf"/>
</dbReference>
<dbReference type="EMBL" id="JAFMPT010000005">
    <property type="protein sequence ID" value="MCC1484136.1"/>
    <property type="molecule type" value="Genomic_DNA"/>
</dbReference>
<keyword evidence="6 10" id="KW-0418">Kinase</keyword>
<keyword evidence="8" id="KW-1133">Transmembrane helix</keyword>
<dbReference type="InterPro" id="IPR003594">
    <property type="entry name" value="HATPase_dom"/>
</dbReference>
<name>A0ABS8EMI3_9FLAO</name>
<dbReference type="Gene3D" id="1.25.40.10">
    <property type="entry name" value="Tetratricopeptide repeat domain"/>
    <property type="match status" value="1"/>
</dbReference>
<keyword evidence="11" id="KW-1185">Reference proteome</keyword>
<evidence type="ECO:0000259" key="9">
    <source>
        <dbReference type="SMART" id="SM00387"/>
    </source>
</evidence>
<evidence type="ECO:0000256" key="5">
    <source>
        <dbReference type="ARBA" id="ARBA00022741"/>
    </source>
</evidence>
<dbReference type="RefSeq" id="WP_227476580.1">
    <property type="nucleotide sequence ID" value="NZ_JAFMPT010000005.1"/>
</dbReference>
<dbReference type="PANTHER" id="PTHR41523:SF8">
    <property type="entry name" value="ETHYLENE RESPONSE SENSOR PROTEIN"/>
    <property type="match status" value="1"/>
</dbReference>
<keyword evidence="4" id="KW-0808">Transferase</keyword>
<keyword evidence="8" id="KW-0812">Transmembrane</keyword>
<organism evidence="10 11">
    <name type="scientific">Winogradskyella immobilis</name>
    <dbReference type="NCBI Taxonomy" id="2816852"/>
    <lineage>
        <taxon>Bacteria</taxon>
        <taxon>Pseudomonadati</taxon>
        <taxon>Bacteroidota</taxon>
        <taxon>Flavobacteriia</taxon>
        <taxon>Flavobacteriales</taxon>
        <taxon>Flavobacteriaceae</taxon>
        <taxon>Winogradskyella</taxon>
    </lineage>
</organism>
<dbReference type="PANTHER" id="PTHR41523">
    <property type="entry name" value="TWO-COMPONENT SYSTEM SENSOR PROTEIN"/>
    <property type="match status" value="1"/>
</dbReference>
<evidence type="ECO:0000313" key="10">
    <source>
        <dbReference type="EMBL" id="MCC1484136.1"/>
    </source>
</evidence>
<dbReference type="Gene3D" id="3.30.565.10">
    <property type="entry name" value="Histidine kinase-like ATPase, C-terminal domain"/>
    <property type="match status" value="1"/>
</dbReference>
<keyword evidence="5" id="KW-0547">Nucleotide-binding</keyword>
<evidence type="ECO:0000313" key="11">
    <source>
        <dbReference type="Proteomes" id="UP000778797"/>
    </source>
</evidence>
<dbReference type="Proteomes" id="UP000778797">
    <property type="component" value="Unassembled WGS sequence"/>
</dbReference>
<dbReference type="Pfam" id="PF07568">
    <property type="entry name" value="HisKA_2"/>
    <property type="match status" value="1"/>
</dbReference>
<dbReference type="SMART" id="SM00387">
    <property type="entry name" value="HATPase_c"/>
    <property type="match status" value="1"/>
</dbReference>
<accession>A0ABS8EMI3</accession>
<keyword evidence="7" id="KW-0067">ATP-binding</keyword>
<evidence type="ECO:0000256" key="3">
    <source>
        <dbReference type="ARBA" id="ARBA00022553"/>
    </source>
</evidence>
<keyword evidence="3" id="KW-0597">Phosphoprotein</keyword>
<gene>
    <name evidence="10" type="ORF">J1C55_06015</name>
</gene>